<gene>
    <name evidence="10" type="ORF">M911_00290</name>
</gene>
<evidence type="ECO:0000256" key="6">
    <source>
        <dbReference type="ARBA" id="ARBA00022691"/>
    </source>
</evidence>
<dbReference type="InterPro" id="IPR035996">
    <property type="entry name" value="4pyrrol_Methylase_sf"/>
</dbReference>
<dbReference type="AlphaFoldDB" id="W8KDN9"/>
<sequence length="244" mass="26916">MMPTGTLYGIGLGPGDPELITLKALRLLQASPVVAAFSKAGRTGNAWTIAAPHLREDQTRLRLEYPFTLEVSVTDPRYHREMGVFYEACAARLAEHLEAGRDVAVICEGDPFFYGSYMYLHDRLVERFPVQVVPGITGMSACWTQANTPITHGDDVLTVLPGTLPEDTLVERLAHTDAAVFMKVGRNLPRVRSALARAGMLERALLVERGSMEGERVQRLAERAEDEPAPYFTIVLVPGRQGVR</sequence>
<keyword evidence="5 8" id="KW-0808">Transferase</keyword>
<dbReference type="PATRIC" id="fig|1354791.3.peg.866"/>
<accession>W8KDN9</accession>
<evidence type="ECO:0000313" key="11">
    <source>
        <dbReference type="Proteomes" id="UP000019442"/>
    </source>
</evidence>
<evidence type="ECO:0000256" key="2">
    <source>
        <dbReference type="ARBA" id="ARBA00005879"/>
    </source>
</evidence>
<organism evidence="10 11">
    <name type="scientific">Ectothiorhodospira haloalkaliphila</name>
    <dbReference type="NCBI Taxonomy" id="421628"/>
    <lineage>
        <taxon>Bacteria</taxon>
        <taxon>Pseudomonadati</taxon>
        <taxon>Pseudomonadota</taxon>
        <taxon>Gammaproteobacteria</taxon>
        <taxon>Chromatiales</taxon>
        <taxon>Ectothiorhodospiraceae</taxon>
        <taxon>Ectothiorhodospira</taxon>
    </lineage>
</organism>
<dbReference type="Gene3D" id="3.30.950.10">
    <property type="entry name" value="Methyltransferase, Cobalt-precorrin-4 Transmethylase, Domain 2"/>
    <property type="match status" value="1"/>
</dbReference>
<dbReference type="GO" id="GO:0030788">
    <property type="term" value="F:precorrin-2 C20-methyltransferase activity"/>
    <property type="evidence" value="ECO:0007669"/>
    <property type="project" value="UniProtKB-EC"/>
</dbReference>
<dbReference type="SUPFAM" id="SSF53790">
    <property type="entry name" value="Tetrapyrrole methylase"/>
    <property type="match status" value="1"/>
</dbReference>
<dbReference type="KEGG" id="hhc:M911_00290"/>
<dbReference type="HOGENOM" id="CLU_076014_1_1_6"/>
<dbReference type="PANTHER" id="PTHR43467">
    <property type="entry name" value="COBALT-PRECORRIN-2 C(20)-METHYLTRANSFERASE"/>
    <property type="match status" value="1"/>
</dbReference>
<comment type="similarity">
    <text evidence="2 7 8">Belongs to the precorrin methyltransferase family.</text>
</comment>
<dbReference type="OrthoDB" id="9804789at2"/>
<comment type="pathway">
    <text evidence="1">Cofactor biosynthesis; adenosylcobalamin biosynthesis.</text>
</comment>
<dbReference type="InterPro" id="IPR000878">
    <property type="entry name" value="4pyrrol_Mease"/>
</dbReference>
<evidence type="ECO:0000256" key="8">
    <source>
        <dbReference type="RuleBase" id="RU003960"/>
    </source>
</evidence>
<dbReference type="EC" id="2.1.1.130" evidence="10"/>
<dbReference type="GO" id="GO:0032259">
    <property type="term" value="P:methylation"/>
    <property type="evidence" value="ECO:0007669"/>
    <property type="project" value="UniProtKB-KW"/>
</dbReference>
<dbReference type="Proteomes" id="UP000019442">
    <property type="component" value="Chromosome"/>
</dbReference>
<dbReference type="PANTHER" id="PTHR43467:SF2">
    <property type="entry name" value="COBALT-PRECORRIN-2 C(20)-METHYLTRANSFERASE"/>
    <property type="match status" value="1"/>
</dbReference>
<evidence type="ECO:0000259" key="9">
    <source>
        <dbReference type="Pfam" id="PF00590"/>
    </source>
</evidence>
<dbReference type="UniPathway" id="UPA00148"/>
<evidence type="ECO:0000313" key="10">
    <source>
        <dbReference type="EMBL" id="AHK77899.1"/>
    </source>
</evidence>
<keyword evidence="3" id="KW-0169">Cobalamin biosynthesis</keyword>
<dbReference type="Pfam" id="PF00590">
    <property type="entry name" value="TP_methylase"/>
    <property type="match status" value="1"/>
</dbReference>
<evidence type="ECO:0000256" key="7">
    <source>
        <dbReference type="PIRNR" id="PIRNR036427"/>
    </source>
</evidence>
<proteinExistence type="inferred from homology"/>
<evidence type="ECO:0000256" key="5">
    <source>
        <dbReference type="ARBA" id="ARBA00022679"/>
    </source>
</evidence>
<dbReference type="RefSeq" id="WP_025280197.1">
    <property type="nucleotide sequence ID" value="NZ_CP007268.1"/>
</dbReference>
<evidence type="ECO:0000256" key="3">
    <source>
        <dbReference type="ARBA" id="ARBA00022573"/>
    </source>
</evidence>
<name>W8KDN9_9GAMM</name>
<protein>
    <submittedName>
        <fullName evidence="10">Precorrin-2 C20-methyltransferase</fullName>
        <ecNumber evidence="10">2.1.1.130</ecNumber>
    </submittedName>
</protein>
<evidence type="ECO:0000256" key="4">
    <source>
        <dbReference type="ARBA" id="ARBA00022603"/>
    </source>
</evidence>
<dbReference type="EMBL" id="CP007268">
    <property type="protein sequence ID" value="AHK77899.1"/>
    <property type="molecule type" value="Genomic_DNA"/>
</dbReference>
<reference evidence="10 11" key="1">
    <citation type="journal article" date="2014" name="J Genomics">
        <title>Draft Genome Sequence of the Extremely Halophilic Phototrophic Purple Sulfur Bacterium Halorhodospira halochloris.</title>
        <authorList>
            <person name="Singh K.S."/>
            <person name="Kirksey J."/>
            <person name="Hoff W.D."/>
            <person name="Deole R."/>
        </authorList>
    </citation>
    <scope>NUCLEOTIDE SEQUENCE [LARGE SCALE GENOMIC DNA]</scope>
    <source>
        <strain evidence="10 11">A</strain>
    </source>
</reference>
<keyword evidence="4 8" id="KW-0489">Methyltransferase</keyword>
<feature type="domain" description="Tetrapyrrole methylase" evidence="9">
    <location>
        <begin position="6"/>
        <end position="219"/>
    </location>
</feature>
<dbReference type="InterPro" id="IPR012382">
    <property type="entry name" value="CobI/CbiL"/>
</dbReference>
<dbReference type="PIRSF" id="PIRSF036427">
    <property type="entry name" value="Precrrn-2_mtase"/>
    <property type="match status" value="1"/>
</dbReference>
<dbReference type="Gene3D" id="3.40.1010.10">
    <property type="entry name" value="Cobalt-precorrin-4 Transmethylase, Domain 1"/>
    <property type="match status" value="1"/>
</dbReference>
<dbReference type="PROSITE" id="PS00840">
    <property type="entry name" value="SUMT_2"/>
    <property type="match status" value="1"/>
</dbReference>
<dbReference type="CDD" id="cd11645">
    <property type="entry name" value="Precorrin_2_C20_MT"/>
    <property type="match status" value="1"/>
</dbReference>
<dbReference type="NCBIfam" id="NF004647">
    <property type="entry name" value="PRK05990.1"/>
    <property type="match status" value="1"/>
</dbReference>
<keyword evidence="6" id="KW-0949">S-adenosyl-L-methionine</keyword>
<dbReference type="NCBIfam" id="TIGR01467">
    <property type="entry name" value="cobI_cbiL"/>
    <property type="match status" value="1"/>
</dbReference>
<dbReference type="PROSITE" id="PS00839">
    <property type="entry name" value="SUMT_1"/>
    <property type="match status" value="1"/>
</dbReference>
<reference evidence="11" key="2">
    <citation type="submission" date="2014-02" db="EMBL/GenBank/DDBJ databases">
        <title>Draft Genome Sequence of extremely halophilic bacteria Halorhodospira halochloris.</title>
        <authorList>
            <person name="Singh K.S."/>
        </authorList>
    </citation>
    <scope>NUCLEOTIDE SEQUENCE [LARGE SCALE GENOMIC DNA]</scope>
    <source>
        <strain evidence="11">A</strain>
    </source>
</reference>
<evidence type="ECO:0000256" key="1">
    <source>
        <dbReference type="ARBA" id="ARBA00004953"/>
    </source>
</evidence>
<dbReference type="InterPro" id="IPR014776">
    <property type="entry name" value="4pyrrole_Mease_sub2"/>
</dbReference>
<dbReference type="InterPro" id="IPR014777">
    <property type="entry name" value="4pyrrole_Mease_sub1"/>
</dbReference>
<dbReference type="GO" id="GO:0009236">
    <property type="term" value="P:cobalamin biosynthetic process"/>
    <property type="evidence" value="ECO:0007669"/>
    <property type="project" value="UniProtKB-UniRule"/>
</dbReference>
<dbReference type="InterPro" id="IPR003043">
    <property type="entry name" value="Uropor_MeTrfase_CS"/>
</dbReference>
<keyword evidence="11" id="KW-1185">Reference proteome</keyword>
<dbReference type="InterPro" id="IPR006364">
    <property type="entry name" value="CobI/CbiL/CobIJ_dom"/>
</dbReference>